<dbReference type="EMBL" id="KZ819302">
    <property type="protein sequence ID" value="PWN95748.1"/>
    <property type="molecule type" value="Genomic_DNA"/>
</dbReference>
<evidence type="ECO:0000256" key="4">
    <source>
        <dbReference type="ARBA" id="ARBA00022448"/>
    </source>
</evidence>
<dbReference type="PANTHER" id="PTHR13048">
    <property type="entry name" value="TRAFFICKING PROTEIN PARTICLE COMPLEX SUBUNIT 3"/>
    <property type="match status" value="1"/>
</dbReference>
<dbReference type="GO" id="GO:0005783">
    <property type="term" value="C:endoplasmic reticulum"/>
    <property type="evidence" value="ECO:0007669"/>
    <property type="project" value="UniProtKB-SubCell"/>
</dbReference>
<keyword evidence="6 8" id="KW-0931">ER-Golgi transport</keyword>
<dbReference type="InterPro" id="IPR007194">
    <property type="entry name" value="TRAPP_component"/>
</dbReference>
<keyword evidence="7 8" id="KW-0333">Golgi apparatus</keyword>
<evidence type="ECO:0000256" key="5">
    <source>
        <dbReference type="ARBA" id="ARBA00022824"/>
    </source>
</evidence>
<dbReference type="AlphaFoldDB" id="A0A316Z463"/>
<organism evidence="9 10">
    <name type="scientific">Tilletiopsis washingtonensis</name>
    <dbReference type="NCBI Taxonomy" id="58919"/>
    <lineage>
        <taxon>Eukaryota</taxon>
        <taxon>Fungi</taxon>
        <taxon>Dikarya</taxon>
        <taxon>Basidiomycota</taxon>
        <taxon>Ustilaginomycotina</taxon>
        <taxon>Exobasidiomycetes</taxon>
        <taxon>Entylomatales</taxon>
        <taxon>Entylomatales incertae sedis</taxon>
        <taxon>Tilletiopsis</taxon>
    </lineage>
</organism>
<evidence type="ECO:0000313" key="10">
    <source>
        <dbReference type="Proteomes" id="UP000245946"/>
    </source>
</evidence>
<sequence>MSANAKALKALGEDAWKNRADKVNAELFALTYGSLVAQLLKDYEDVAAVNRQLDLMGYNIGTRLIEDFLARSGVPRCNGFLETAEVIAKVGFKLFLNIVPNVVTVSAPAAGASGAGSGTAVHEVALILEDNPLALFVELPEDELDDPGRSGGMRDLWWSNVLCGVLRGALEMVQMQTQVYFVSDTVRGDETTELRIKLVRYLEEQAPLDDD</sequence>
<proteinExistence type="inferred from homology"/>
<dbReference type="PIRSF" id="PIRSF018293">
    <property type="entry name" value="TRAPP_I_complex_Bet3"/>
    <property type="match status" value="1"/>
</dbReference>
<dbReference type="Pfam" id="PF04051">
    <property type="entry name" value="TRAPP"/>
    <property type="match status" value="1"/>
</dbReference>
<dbReference type="RefSeq" id="XP_025596027.1">
    <property type="nucleotide sequence ID" value="XM_025743151.1"/>
</dbReference>
<gene>
    <name evidence="9" type="ORF">FA09DRAFT_331718</name>
</gene>
<dbReference type="OrthoDB" id="10262857at2759"/>
<dbReference type="GO" id="GO:0005794">
    <property type="term" value="C:Golgi apparatus"/>
    <property type="evidence" value="ECO:0007669"/>
    <property type="project" value="UniProtKB-SubCell"/>
</dbReference>
<dbReference type="GO" id="GO:0016236">
    <property type="term" value="P:macroautophagy"/>
    <property type="evidence" value="ECO:0007669"/>
    <property type="project" value="UniProtKB-ARBA"/>
</dbReference>
<comment type="similarity">
    <text evidence="3 8">Belongs to the TRAPP small subunits family. BET3 subfamily.</text>
</comment>
<dbReference type="InterPro" id="IPR024096">
    <property type="entry name" value="NO_sig/Golgi_transp_ligand-bd"/>
</dbReference>
<protein>
    <recommendedName>
        <fullName evidence="8">Trafficking protein particle complex subunit BET3</fullName>
    </recommendedName>
</protein>
<dbReference type="InterPro" id="IPR016721">
    <property type="entry name" value="Bet3"/>
</dbReference>
<dbReference type="GO" id="GO:0048193">
    <property type="term" value="P:Golgi vesicle transport"/>
    <property type="evidence" value="ECO:0007669"/>
    <property type="project" value="InterPro"/>
</dbReference>
<dbReference type="Gene3D" id="3.30.1380.20">
    <property type="entry name" value="Trafficking protein particle complex subunit 3"/>
    <property type="match status" value="1"/>
</dbReference>
<keyword evidence="5" id="KW-0256">Endoplasmic reticulum</keyword>
<dbReference type="Proteomes" id="UP000245946">
    <property type="component" value="Unassembled WGS sequence"/>
</dbReference>
<accession>A0A316Z463</accession>
<name>A0A316Z463_9BASI</name>
<evidence type="ECO:0000256" key="3">
    <source>
        <dbReference type="ARBA" id="ARBA00006218"/>
    </source>
</evidence>
<dbReference type="STRING" id="58919.A0A316Z463"/>
<dbReference type="SUPFAM" id="SSF111126">
    <property type="entry name" value="Ligand-binding domain in the NO signalling and Golgi transport"/>
    <property type="match status" value="1"/>
</dbReference>
<comment type="subcellular location">
    <subcellularLocation>
        <location evidence="2">Endoplasmic reticulum</location>
    </subcellularLocation>
    <subcellularLocation>
        <location evidence="1 8">Golgi apparatus</location>
        <location evidence="1 8">cis-Golgi network</location>
    </subcellularLocation>
</comment>
<reference evidence="9 10" key="1">
    <citation type="journal article" date="2018" name="Mol. Biol. Evol.">
        <title>Broad Genomic Sampling Reveals a Smut Pathogenic Ancestry of the Fungal Clade Ustilaginomycotina.</title>
        <authorList>
            <person name="Kijpornyongpan T."/>
            <person name="Mondo S.J."/>
            <person name="Barry K."/>
            <person name="Sandor L."/>
            <person name="Lee J."/>
            <person name="Lipzen A."/>
            <person name="Pangilinan J."/>
            <person name="LaButti K."/>
            <person name="Hainaut M."/>
            <person name="Henrissat B."/>
            <person name="Grigoriev I.V."/>
            <person name="Spatafora J.W."/>
            <person name="Aime M.C."/>
        </authorList>
    </citation>
    <scope>NUCLEOTIDE SEQUENCE [LARGE SCALE GENOMIC DNA]</scope>
    <source>
        <strain evidence="9 10">MCA 4186</strain>
    </source>
</reference>
<keyword evidence="4 8" id="KW-0813">Transport</keyword>
<evidence type="ECO:0000256" key="2">
    <source>
        <dbReference type="ARBA" id="ARBA00004240"/>
    </source>
</evidence>
<dbReference type="GeneID" id="37270695"/>
<keyword evidence="10" id="KW-1185">Reference proteome</keyword>
<evidence type="ECO:0000256" key="1">
    <source>
        <dbReference type="ARBA" id="ARBA00004222"/>
    </source>
</evidence>
<evidence type="ECO:0000256" key="7">
    <source>
        <dbReference type="ARBA" id="ARBA00023034"/>
    </source>
</evidence>
<dbReference type="GO" id="GO:0030008">
    <property type="term" value="C:TRAPP complex"/>
    <property type="evidence" value="ECO:0007669"/>
    <property type="project" value="InterPro"/>
</dbReference>
<evidence type="ECO:0000256" key="6">
    <source>
        <dbReference type="ARBA" id="ARBA00022892"/>
    </source>
</evidence>
<evidence type="ECO:0000256" key="8">
    <source>
        <dbReference type="PIRNR" id="PIRNR018293"/>
    </source>
</evidence>
<dbReference type="CDD" id="cd14942">
    <property type="entry name" value="TRAPPC3_bet3"/>
    <property type="match status" value="1"/>
</dbReference>
<evidence type="ECO:0000313" key="9">
    <source>
        <dbReference type="EMBL" id="PWN95748.1"/>
    </source>
</evidence>
<dbReference type="FunFam" id="3.30.1380.20:FF:000001">
    <property type="entry name" value="Trafficking protein particle complex subunit BET3"/>
    <property type="match status" value="1"/>
</dbReference>